<dbReference type="SMART" id="SM00150">
    <property type="entry name" value="SPEC"/>
    <property type="match status" value="11"/>
</dbReference>
<dbReference type="InterPro" id="IPR002017">
    <property type="entry name" value="Spectrin_repeat"/>
</dbReference>
<dbReference type="Proteomes" id="UP000694865">
    <property type="component" value="Unplaced"/>
</dbReference>
<dbReference type="CDD" id="cd00176">
    <property type="entry name" value="SPEC"/>
    <property type="match status" value="6"/>
</dbReference>
<proteinExistence type="predicted"/>
<dbReference type="PANTHER" id="PTHR11915">
    <property type="entry name" value="SPECTRIN/FILAMIN RELATED CYTOSKELETAL PROTEIN"/>
    <property type="match status" value="1"/>
</dbReference>
<feature type="coiled-coil region" evidence="2">
    <location>
        <begin position="646"/>
        <end position="673"/>
    </location>
</feature>
<evidence type="ECO:0000313" key="5">
    <source>
        <dbReference type="RefSeq" id="XP_006815523.1"/>
    </source>
</evidence>
<evidence type="ECO:0000256" key="3">
    <source>
        <dbReference type="SAM" id="MobiDB-lite"/>
    </source>
</evidence>
<dbReference type="GeneID" id="100375469"/>
<sequence length="1369" mass="156181">MKDFEEWLHKAEKTFNVIKEDIGTDPESLNVQARQIKMFKDEVNEHKPELMSLNEEGQKVIDNGKDCKKMLADFRKTTLPKEFNETFVEEPATNITRIKLVNINERYEKLSQLFAQHLEKLNTLEEKHQKYHDVLSELVPWLEDTEKIVNKQAREPVASEPKKMQKQIAKSKSVSDDIIAHGVEVERAHDTGEDLAEHQPEIKPEVEGQLSEIDEKYHQVEYMSTDRVLQVDIDSHKPSVDTIQEAASKLVSQGEPSATKPLQVKLDSLSDRYQRASDKIERWADYLQSDLDHLSDLLKDVEELEDWLVPALEDLQSPKVDKLNPTELGKKLTGVSHEVDTHRPLYKKIKQLGHDIVKDPQATDTSMVSEILKNVDKNWDALEDTLDRRNKKLQDKEKTYKKFSKTTKDADDWLGTMETKFEDLEPATHEKPTLEKQIEEQKPIQKEVENYKPKIEEVKTIGSHLDTLNEPDEAVTMAAPVRRSALIAEPDTLGKVTRKPTVVAPGDLLKGPTAAQNKVADITERYDSLEHKLDDRQTSLMDNLSVATALEEKTDALEDVKSWIGDVEKVLKEEKPKTDDSDKLKDQMDKEKALQEDIRDHRGEVHSAVKGAEVFLDNSRDNLTPDQQSGLLRLSDDVKTGYDKLADVSQDNIRKTQAAINDAEKRMKEKIAVEAKCKEQTSHIASMLDWIKTSKEKLGSQQPMFEEVQPLTSQQMGNKAIQEDVIEHQEPITATIQSAQLLLEKEEDKLSDTDKEELQKVLGDLKTSYDVLLTQSETRVKKLETASEELIKFEEDHDTFREWLGDAENTLSDITKELGRTPEAVKEQVEKIKEFAKDVEKHREEMNNVNEEGQKVKEVAQEYKKDLSEFRSSTLPKQFNKEFTEAPQQSVIKDKLTKTNEDYNKLATENKQQVEKLHDVLEKHIALKYAVDEVLPWLQTQEEELTALVTKPIAADPAAVQVQIEELKNLNDAVISQAPRVDRVLETGHELVEVQSEMKSDVDKLITDVTDKYKAIESQVTDRCNVLQTALTESQGVQDGLDTLLTWSSDLHDRIEHLVATPVVVKKDPLTALSQQQKVLQSDLESHKPSIEALNTSAAKLMKESPPDAAKTIQDKLDDLNVKFYKEEELVKKHGDYVQSRLDKLAQFINEADKLEDWLLPTLETLEGVELDKLDLPQVDEKLKNVASETKSKKPEFEQVKKHGDELLKDPKANDTEQVSEILNNVNKNWEALQDALDMKRRQADDRQYAKQRFVSAHKVATKWLDGMDEKVDEFEPAAYDVYKIQAQIEENKPLMKDYTEFQPKILQVAELGKELDAISQPKTQATIVPHRRSSTLASLPDEEITPIAVTQVQATPAKDFLRGESCMK</sequence>
<keyword evidence="1" id="KW-0677">Repeat</keyword>
<accession>A0ABM0M682</accession>
<reference evidence="5" key="1">
    <citation type="submission" date="2025-08" db="UniProtKB">
        <authorList>
            <consortium name="RefSeq"/>
        </authorList>
    </citation>
    <scope>IDENTIFICATION</scope>
    <source>
        <tissue evidence="5">Testes</tissue>
    </source>
</reference>
<protein>
    <submittedName>
        <fullName evidence="5">Dystonin-like</fullName>
    </submittedName>
</protein>
<keyword evidence="4" id="KW-1185">Reference proteome</keyword>
<dbReference type="Gene3D" id="1.20.58.60">
    <property type="match status" value="11"/>
</dbReference>
<name>A0ABM0M682_SACKO</name>
<dbReference type="InterPro" id="IPR018159">
    <property type="entry name" value="Spectrin/alpha-actinin"/>
</dbReference>
<organism evidence="4 5">
    <name type="scientific">Saccoglossus kowalevskii</name>
    <name type="common">Acorn worm</name>
    <dbReference type="NCBI Taxonomy" id="10224"/>
    <lineage>
        <taxon>Eukaryota</taxon>
        <taxon>Metazoa</taxon>
        <taxon>Hemichordata</taxon>
        <taxon>Enteropneusta</taxon>
        <taxon>Harrimaniidae</taxon>
        <taxon>Saccoglossus</taxon>
    </lineage>
</organism>
<gene>
    <name evidence="5" type="primary">LOC100375469</name>
</gene>
<evidence type="ECO:0000256" key="2">
    <source>
        <dbReference type="SAM" id="Coils"/>
    </source>
</evidence>
<dbReference type="Pfam" id="PF00435">
    <property type="entry name" value="Spectrin"/>
    <property type="match status" value="8"/>
</dbReference>
<dbReference type="RefSeq" id="XP_006815523.1">
    <property type="nucleotide sequence ID" value="XM_006815460.1"/>
</dbReference>
<dbReference type="SUPFAM" id="SSF46966">
    <property type="entry name" value="Spectrin repeat"/>
    <property type="match status" value="10"/>
</dbReference>
<feature type="coiled-coil region" evidence="2">
    <location>
        <begin position="825"/>
        <end position="866"/>
    </location>
</feature>
<evidence type="ECO:0000256" key="1">
    <source>
        <dbReference type="ARBA" id="ARBA00022737"/>
    </source>
</evidence>
<evidence type="ECO:0000313" key="4">
    <source>
        <dbReference type="Proteomes" id="UP000694865"/>
    </source>
</evidence>
<feature type="region of interest" description="Disordered" evidence="3">
    <location>
        <begin position="574"/>
        <end position="593"/>
    </location>
</feature>
<keyword evidence="2" id="KW-0175">Coiled coil</keyword>